<evidence type="ECO:0000256" key="1">
    <source>
        <dbReference type="ARBA" id="ARBA00004167"/>
    </source>
</evidence>
<evidence type="ECO:0000256" key="7">
    <source>
        <dbReference type="ARBA" id="ARBA00023157"/>
    </source>
</evidence>
<dbReference type="PANTHER" id="PTHR24270">
    <property type="entry name" value="LOW-DENSITY LIPOPROTEIN RECEPTOR-RELATED"/>
    <property type="match status" value="1"/>
</dbReference>
<accession>A0A9J7LWZ3</accession>
<evidence type="ECO:0000256" key="5">
    <source>
        <dbReference type="ARBA" id="ARBA00022989"/>
    </source>
</evidence>
<dbReference type="AlphaFoldDB" id="A0A9J7LWZ3"/>
<dbReference type="GO" id="GO:0016020">
    <property type="term" value="C:membrane"/>
    <property type="evidence" value="ECO:0007669"/>
    <property type="project" value="UniProtKB-SubCell"/>
</dbReference>
<dbReference type="PRINTS" id="PR00261">
    <property type="entry name" value="LDLRECEPTOR"/>
</dbReference>
<keyword evidence="4" id="KW-0677">Repeat</keyword>
<dbReference type="RefSeq" id="XP_035688780.1">
    <property type="nucleotide sequence ID" value="XM_035832887.1"/>
</dbReference>
<evidence type="ECO:0000313" key="10">
    <source>
        <dbReference type="RefSeq" id="XP_035688780.1"/>
    </source>
</evidence>
<keyword evidence="5" id="KW-1133">Transmembrane helix</keyword>
<keyword evidence="7 8" id="KW-1015">Disulfide bond</keyword>
<protein>
    <submittedName>
        <fullName evidence="10">Low-density lipoprotein receptor-like</fullName>
    </submittedName>
</protein>
<comment type="subcellular location">
    <subcellularLocation>
        <location evidence="2">Endomembrane system</location>
    </subcellularLocation>
    <subcellularLocation>
        <location evidence="1">Membrane</location>
        <topology evidence="1">Single-pass membrane protein</topology>
    </subcellularLocation>
</comment>
<dbReference type="GO" id="GO:0016192">
    <property type="term" value="P:vesicle-mediated transport"/>
    <property type="evidence" value="ECO:0007669"/>
    <property type="project" value="UniProtKB-ARBA"/>
</dbReference>
<dbReference type="OrthoDB" id="664115at2759"/>
<evidence type="ECO:0000256" key="3">
    <source>
        <dbReference type="ARBA" id="ARBA00022692"/>
    </source>
</evidence>
<comment type="caution">
    <text evidence="8">Lacks conserved residue(s) required for the propagation of feature annotation.</text>
</comment>
<dbReference type="SUPFAM" id="SSF57424">
    <property type="entry name" value="LDL receptor-like module"/>
    <property type="match status" value="2"/>
</dbReference>
<dbReference type="PROSITE" id="PS50068">
    <property type="entry name" value="LDLRA_2"/>
    <property type="match status" value="2"/>
</dbReference>
<dbReference type="KEGG" id="bfo:118424339"/>
<feature type="disulfide bond" evidence="8">
    <location>
        <begin position="144"/>
        <end position="159"/>
    </location>
</feature>
<keyword evidence="3" id="KW-0812">Transmembrane</keyword>
<dbReference type="Proteomes" id="UP000001554">
    <property type="component" value="Chromosome 10"/>
</dbReference>
<feature type="disulfide bond" evidence="8">
    <location>
        <begin position="55"/>
        <end position="70"/>
    </location>
</feature>
<dbReference type="GO" id="GO:0012505">
    <property type="term" value="C:endomembrane system"/>
    <property type="evidence" value="ECO:0007669"/>
    <property type="project" value="UniProtKB-SubCell"/>
</dbReference>
<keyword evidence="9" id="KW-1185">Reference proteome</keyword>
<sequence length="183" mass="20551">MIFFKLINDVMEELRALDPGKEHDSRQAMLGDDCDYECETTFTYYSSCIPQSWVCDGYEDCNTGEDELHCGENEPIPDFEPHPTNLPPILGGPDTVYQGPGEPMLHTYPPPIVGGPETVYHGPDCNFNCANDAFNYCIPESWQCDGYPDCYDGTDEQHCGRDGPTGFPTHYPISRQAPTHRML</sequence>
<dbReference type="Pfam" id="PF00057">
    <property type="entry name" value="Ldl_recept_a"/>
    <property type="match status" value="2"/>
</dbReference>
<proteinExistence type="predicted"/>
<dbReference type="PROSITE" id="PS01209">
    <property type="entry name" value="LDLRA_1"/>
    <property type="match status" value="1"/>
</dbReference>
<name>A0A9J7LWZ3_BRAFL</name>
<keyword evidence="6" id="KW-0472">Membrane</keyword>
<organism evidence="9 10">
    <name type="scientific">Branchiostoma floridae</name>
    <name type="common">Florida lancelet</name>
    <name type="synonym">Amphioxus</name>
    <dbReference type="NCBI Taxonomy" id="7739"/>
    <lineage>
        <taxon>Eukaryota</taxon>
        <taxon>Metazoa</taxon>
        <taxon>Chordata</taxon>
        <taxon>Cephalochordata</taxon>
        <taxon>Leptocardii</taxon>
        <taxon>Amphioxiformes</taxon>
        <taxon>Branchiostomatidae</taxon>
        <taxon>Branchiostoma</taxon>
    </lineage>
</organism>
<dbReference type="CDD" id="cd00112">
    <property type="entry name" value="LDLa"/>
    <property type="match status" value="2"/>
</dbReference>
<evidence type="ECO:0000256" key="4">
    <source>
        <dbReference type="ARBA" id="ARBA00022737"/>
    </source>
</evidence>
<dbReference type="InterPro" id="IPR023415">
    <property type="entry name" value="LDLR_class-A_CS"/>
</dbReference>
<evidence type="ECO:0000256" key="6">
    <source>
        <dbReference type="ARBA" id="ARBA00023136"/>
    </source>
</evidence>
<gene>
    <name evidence="10" type="primary">LOC118424339</name>
</gene>
<dbReference type="InterPro" id="IPR002172">
    <property type="entry name" value="LDrepeatLR_classA_rpt"/>
</dbReference>
<dbReference type="SMART" id="SM00192">
    <property type="entry name" value="LDLa"/>
    <property type="match status" value="2"/>
</dbReference>
<dbReference type="PANTHER" id="PTHR24270:SF62">
    <property type="entry name" value="LOW-DENSITY LIPOPROTEIN RECEPTOR-RELATED PROTEIN 2"/>
    <property type="match status" value="1"/>
</dbReference>
<evidence type="ECO:0000256" key="8">
    <source>
        <dbReference type="PROSITE-ProRule" id="PRU00124"/>
    </source>
</evidence>
<dbReference type="Gene3D" id="4.10.400.10">
    <property type="entry name" value="Low-density Lipoprotein Receptor"/>
    <property type="match status" value="2"/>
</dbReference>
<dbReference type="InterPro" id="IPR050685">
    <property type="entry name" value="LDLR"/>
</dbReference>
<reference evidence="10" key="2">
    <citation type="submission" date="2025-08" db="UniProtKB">
        <authorList>
            <consortium name="RefSeq"/>
        </authorList>
    </citation>
    <scope>IDENTIFICATION</scope>
    <source>
        <strain evidence="10">S238N-H82</strain>
        <tissue evidence="10">Testes</tissue>
    </source>
</reference>
<evidence type="ECO:0000313" key="9">
    <source>
        <dbReference type="Proteomes" id="UP000001554"/>
    </source>
</evidence>
<dbReference type="GeneID" id="118424339"/>
<dbReference type="InterPro" id="IPR036055">
    <property type="entry name" value="LDL_receptor-like_sf"/>
</dbReference>
<reference evidence="9" key="1">
    <citation type="journal article" date="2020" name="Nat. Ecol. Evol.">
        <title>Deeply conserved synteny resolves early events in vertebrate evolution.</title>
        <authorList>
            <person name="Simakov O."/>
            <person name="Marletaz F."/>
            <person name="Yue J.X."/>
            <person name="O'Connell B."/>
            <person name="Jenkins J."/>
            <person name="Brandt A."/>
            <person name="Calef R."/>
            <person name="Tung C.H."/>
            <person name="Huang T.K."/>
            <person name="Schmutz J."/>
            <person name="Satoh N."/>
            <person name="Yu J.K."/>
            <person name="Putnam N.H."/>
            <person name="Green R.E."/>
            <person name="Rokhsar D.S."/>
        </authorList>
    </citation>
    <scope>NUCLEOTIDE SEQUENCE [LARGE SCALE GENOMIC DNA]</scope>
    <source>
        <strain evidence="9">S238N-H82</strain>
    </source>
</reference>
<evidence type="ECO:0000256" key="2">
    <source>
        <dbReference type="ARBA" id="ARBA00004308"/>
    </source>
</evidence>